<evidence type="ECO:0000256" key="4">
    <source>
        <dbReference type="ARBA" id="ARBA00005189"/>
    </source>
</evidence>
<dbReference type="Proteomes" id="UP000494363">
    <property type="component" value="Unassembled WGS sequence"/>
</dbReference>
<dbReference type="UniPathway" id="UPA00609">
    <property type="reaction ID" value="UER00664"/>
</dbReference>
<accession>A0A6J5DVK0</accession>
<evidence type="ECO:0000256" key="19">
    <source>
        <dbReference type="SAM" id="SignalP"/>
    </source>
</evidence>
<evidence type="ECO:0000256" key="5">
    <source>
        <dbReference type="ARBA" id="ARBA00006435"/>
    </source>
</evidence>
<gene>
    <name evidence="20" type="primary">cdh_2</name>
    <name evidence="20" type="ORF">LMG29542_02962</name>
</gene>
<keyword evidence="15" id="KW-0594">Phospholipid biosynthesis</keyword>
<feature type="signal peptide" evidence="19">
    <location>
        <begin position="1"/>
        <end position="24"/>
    </location>
</feature>
<evidence type="ECO:0000256" key="14">
    <source>
        <dbReference type="ARBA" id="ARBA00023136"/>
    </source>
</evidence>
<evidence type="ECO:0000256" key="16">
    <source>
        <dbReference type="ARBA" id="ARBA00023264"/>
    </source>
</evidence>
<dbReference type="SUPFAM" id="SSF54197">
    <property type="entry name" value="HIT-like"/>
    <property type="match status" value="1"/>
</dbReference>
<evidence type="ECO:0000256" key="11">
    <source>
        <dbReference type="ARBA" id="ARBA00022801"/>
    </source>
</evidence>
<evidence type="ECO:0000313" key="21">
    <source>
        <dbReference type="Proteomes" id="UP000494363"/>
    </source>
</evidence>
<organism evidence="20 21">
    <name type="scientific">Paraburkholderia humisilvae</name>
    <dbReference type="NCBI Taxonomy" id="627669"/>
    <lineage>
        <taxon>Bacteria</taxon>
        <taxon>Pseudomonadati</taxon>
        <taxon>Pseudomonadota</taxon>
        <taxon>Betaproteobacteria</taxon>
        <taxon>Burkholderiales</taxon>
        <taxon>Burkholderiaceae</taxon>
        <taxon>Paraburkholderia</taxon>
    </lineage>
</organism>
<keyword evidence="8" id="KW-1003">Cell membrane</keyword>
<evidence type="ECO:0000256" key="13">
    <source>
        <dbReference type="ARBA" id="ARBA00023098"/>
    </source>
</evidence>
<comment type="similarity">
    <text evidence="5">Belongs to the Cdh family.</text>
</comment>
<keyword evidence="9" id="KW-0444">Lipid biosynthesis</keyword>
<keyword evidence="21" id="KW-1185">Reference proteome</keyword>
<dbReference type="EC" id="3.6.1.26" evidence="6"/>
<comment type="catalytic activity">
    <reaction evidence="1">
        <text>a CDP-1,2-diacyl-sn-glycerol + H2O = a 1,2-diacyl-sn-glycero-3-phosphate + CMP + 2 H(+)</text>
        <dbReference type="Rhea" id="RHEA:15221"/>
        <dbReference type="ChEBI" id="CHEBI:15377"/>
        <dbReference type="ChEBI" id="CHEBI:15378"/>
        <dbReference type="ChEBI" id="CHEBI:58332"/>
        <dbReference type="ChEBI" id="CHEBI:58608"/>
        <dbReference type="ChEBI" id="CHEBI:60377"/>
        <dbReference type="EC" id="3.6.1.26"/>
    </reaction>
</comment>
<proteinExistence type="inferred from homology"/>
<dbReference type="RefSeq" id="WP_175227205.1">
    <property type="nucleotide sequence ID" value="NZ_CADIKH010000012.1"/>
</dbReference>
<evidence type="ECO:0000256" key="7">
    <source>
        <dbReference type="ARBA" id="ARBA00019608"/>
    </source>
</evidence>
<evidence type="ECO:0000256" key="6">
    <source>
        <dbReference type="ARBA" id="ARBA00012375"/>
    </source>
</evidence>
<name>A0A6J5DVK0_9BURK</name>
<dbReference type="InterPro" id="IPR036265">
    <property type="entry name" value="HIT-like_sf"/>
</dbReference>
<comment type="pathway">
    <text evidence="3">Phospholipid metabolism; CDP-diacylglycerol degradation; phosphatidate from CDP-diacylglycerol: step 1/1.</text>
</comment>
<keyword evidence="19" id="KW-0732">Signal</keyword>
<comment type="pathway">
    <text evidence="4">Lipid metabolism.</text>
</comment>
<evidence type="ECO:0000256" key="12">
    <source>
        <dbReference type="ARBA" id="ARBA00022989"/>
    </source>
</evidence>
<keyword evidence="13" id="KW-0443">Lipid metabolism</keyword>
<dbReference type="InterPro" id="IPR003763">
    <property type="entry name" value="CDP-diacylglyc_Pase"/>
</dbReference>
<dbReference type="PIRSF" id="PIRSF001273">
    <property type="entry name" value="CDH"/>
    <property type="match status" value="1"/>
</dbReference>
<keyword evidence="16" id="KW-1208">Phospholipid metabolism</keyword>
<feature type="chain" id="PRO_5026990663" description="CDP-diacylglycerol pyrophosphatase" evidence="19">
    <location>
        <begin position="25"/>
        <end position="248"/>
    </location>
</feature>
<keyword evidence="10" id="KW-0812">Transmembrane</keyword>
<comment type="subcellular location">
    <subcellularLocation>
        <location evidence="2">Cell membrane</location>
        <topology evidence="2">Single-pass membrane protein</topology>
    </subcellularLocation>
</comment>
<dbReference type="Pfam" id="PF02611">
    <property type="entry name" value="CDH"/>
    <property type="match status" value="1"/>
</dbReference>
<evidence type="ECO:0000256" key="1">
    <source>
        <dbReference type="ARBA" id="ARBA00001007"/>
    </source>
</evidence>
<dbReference type="GO" id="GO:0046342">
    <property type="term" value="P:CDP-diacylglycerol catabolic process"/>
    <property type="evidence" value="ECO:0007669"/>
    <property type="project" value="UniProtKB-UniPathway"/>
</dbReference>
<evidence type="ECO:0000256" key="15">
    <source>
        <dbReference type="ARBA" id="ARBA00023209"/>
    </source>
</evidence>
<dbReference type="EMBL" id="CADIKH010000012">
    <property type="protein sequence ID" value="CAB3756966.1"/>
    <property type="molecule type" value="Genomic_DNA"/>
</dbReference>
<evidence type="ECO:0000256" key="9">
    <source>
        <dbReference type="ARBA" id="ARBA00022516"/>
    </source>
</evidence>
<keyword evidence="11 20" id="KW-0378">Hydrolase</keyword>
<evidence type="ECO:0000256" key="8">
    <source>
        <dbReference type="ARBA" id="ARBA00022475"/>
    </source>
</evidence>
<evidence type="ECO:0000256" key="3">
    <source>
        <dbReference type="ARBA" id="ARBA00004927"/>
    </source>
</evidence>
<dbReference type="GO" id="GO:0008715">
    <property type="term" value="F:CDP-diacylglycerol diphosphatase activity"/>
    <property type="evidence" value="ECO:0007669"/>
    <property type="project" value="UniProtKB-EC"/>
</dbReference>
<keyword evidence="14" id="KW-0472">Membrane</keyword>
<keyword evidence="12" id="KW-1133">Transmembrane helix</keyword>
<dbReference type="GO" id="GO:0005886">
    <property type="term" value="C:plasma membrane"/>
    <property type="evidence" value="ECO:0007669"/>
    <property type="project" value="UniProtKB-SubCell"/>
</dbReference>
<dbReference type="GO" id="GO:0008654">
    <property type="term" value="P:phospholipid biosynthetic process"/>
    <property type="evidence" value="ECO:0007669"/>
    <property type="project" value="UniProtKB-KW"/>
</dbReference>
<protein>
    <recommendedName>
        <fullName evidence="7">CDP-diacylglycerol pyrophosphatase</fullName>
        <ecNumber evidence="6">3.6.1.26</ecNumber>
    </recommendedName>
    <alternativeName>
        <fullName evidence="17">CDP-diacylglycerol phosphatidylhydrolase</fullName>
    </alternativeName>
    <alternativeName>
        <fullName evidence="18">CDP-diglyceride hydrolase</fullName>
    </alternativeName>
</protein>
<evidence type="ECO:0000256" key="10">
    <source>
        <dbReference type="ARBA" id="ARBA00022692"/>
    </source>
</evidence>
<evidence type="ECO:0000256" key="2">
    <source>
        <dbReference type="ARBA" id="ARBA00004162"/>
    </source>
</evidence>
<evidence type="ECO:0000256" key="17">
    <source>
        <dbReference type="ARBA" id="ARBA00032888"/>
    </source>
</evidence>
<evidence type="ECO:0000256" key="18">
    <source>
        <dbReference type="ARBA" id="ARBA00032892"/>
    </source>
</evidence>
<evidence type="ECO:0000313" key="20">
    <source>
        <dbReference type="EMBL" id="CAB3756966.1"/>
    </source>
</evidence>
<dbReference type="AlphaFoldDB" id="A0A6J5DVK0"/>
<dbReference type="Gene3D" id="3.30.428.30">
    <property type="entry name" value="HIT family - CDH-like"/>
    <property type="match status" value="1"/>
</dbReference>
<reference evidence="20 21" key="1">
    <citation type="submission" date="2020-04" db="EMBL/GenBank/DDBJ databases">
        <authorList>
            <person name="De Canck E."/>
        </authorList>
    </citation>
    <scope>NUCLEOTIDE SEQUENCE [LARGE SCALE GENOMIC DNA]</scope>
    <source>
        <strain evidence="20 21">LMG 29542</strain>
    </source>
</reference>
<sequence>MIPSLQKALICSLALFVVGRATLAASNPDTLWNIISEQCVPAQQTTAKPGECTNVNLTKRYAIYKDAAGNTQFLLIPTDRVTGIESPLILKADAPDYWVDAWDSRHYVSERAQVQLPGNQVGLAINSKFRRSQSQLHIHIDCMRADIVAALAPFRDEALNRWRPVTLDGLRYRVMRVDNLSGGNNPFRVVARGHPGTDQMAEQTILVTSAGPTTRNGWLIVNSALNIEDGSGTAEPLLDHQCVIAKHG</sequence>